<dbReference type="EMBL" id="VCGU01000458">
    <property type="protein sequence ID" value="TRY63754.1"/>
    <property type="molecule type" value="Genomic_DNA"/>
</dbReference>
<sequence length="158" mass="17382">MATTRIALDSVPANPHDTTHQSRLQSIPASINHNGPARIEDFFTRLITHPDPHDAQLLSGTLRGFPVDGRVITSPTGMDVLVLDSGAKRGVAHLGDHEPQERVWRATHRLGGFTQWNYDQIPSCTDSLAKALTWLELAQAIHGQEGDDVPDEVILQEK</sequence>
<dbReference type="Gene3D" id="2.40.128.680">
    <property type="match status" value="1"/>
</dbReference>
<proteinExistence type="predicted"/>
<gene>
    <name evidence="2" type="ORF">TCAL_03632</name>
</gene>
<name>A0A553NE80_TIGCA</name>
<dbReference type="GO" id="GO:0032299">
    <property type="term" value="C:ribonuclease H2 complex"/>
    <property type="evidence" value="ECO:0007669"/>
    <property type="project" value="InterPro"/>
</dbReference>
<dbReference type="PANTHER" id="PTHR47204">
    <property type="entry name" value="OS02G0168900 PROTEIN"/>
    <property type="match status" value="1"/>
</dbReference>
<keyword evidence="3" id="KW-1185">Reference proteome</keyword>
<dbReference type="AlphaFoldDB" id="A0A553NE80"/>
<accession>A0A553NE80</accession>
<comment type="caution">
    <text evidence="2">The sequence shown here is derived from an EMBL/GenBank/DDBJ whole genome shotgun (WGS) entry which is preliminary data.</text>
</comment>
<dbReference type="PANTHER" id="PTHR47204:SF1">
    <property type="entry name" value="RIBONUCLEASE H2 SUBUNIT C"/>
    <property type="match status" value="1"/>
</dbReference>
<dbReference type="InterPro" id="IPR013924">
    <property type="entry name" value="RNase_H2_suC"/>
</dbReference>
<evidence type="ECO:0000256" key="1">
    <source>
        <dbReference type="SAM" id="MobiDB-lite"/>
    </source>
</evidence>
<evidence type="ECO:0000313" key="3">
    <source>
        <dbReference type="Proteomes" id="UP000318571"/>
    </source>
</evidence>
<evidence type="ECO:0000313" key="2">
    <source>
        <dbReference type="EMBL" id="TRY63754.1"/>
    </source>
</evidence>
<dbReference type="GO" id="GO:0006401">
    <property type="term" value="P:RNA catabolic process"/>
    <property type="evidence" value="ECO:0007669"/>
    <property type="project" value="InterPro"/>
</dbReference>
<dbReference type="Pfam" id="PF08615">
    <property type="entry name" value="RNase_H2_suC"/>
    <property type="match status" value="1"/>
</dbReference>
<dbReference type="OrthoDB" id="6222486at2759"/>
<reference evidence="2 3" key="1">
    <citation type="journal article" date="2018" name="Nat. Ecol. Evol.">
        <title>Genomic signatures of mitonuclear coevolution across populations of Tigriopus californicus.</title>
        <authorList>
            <person name="Barreto F.S."/>
            <person name="Watson E.T."/>
            <person name="Lima T.G."/>
            <person name="Willett C.S."/>
            <person name="Edmands S."/>
            <person name="Li W."/>
            <person name="Burton R.S."/>
        </authorList>
    </citation>
    <scope>NUCLEOTIDE SEQUENCE [LARGE SCALE GENOMIC DNA]</scope>
    <source>
        <strain evidence="2 3">San Diego</strain>
    </source>
</reference>
<feature type="region of interest" description="Disordered" evidence="1">
    <location>
        <begin position="1"/>
        <end position="23"/>
    </location>
</feature>
<organism evidence="2 3">
    <name type="scientific">Tigriopus californicus</name>
    <name type="common">Marine copepod</name>
    <dbReference type="NCBI Taxonomy" id="6832"/>
    <lineage>
        <taxon>Eukaryota</taxon>
        <taxon>Metazoa</taxon>
        <taxon>Ecdysozoa</taxon>
        <taxon>Arthropoda</taxon>
        <taxon>Crustacea</taxon>
        <taxon>Multicrustacea</taxon>
        <taxon>Hexanauplia</taxon>
        <taxon>Copepoda</taxon>
        <taxon>Harpacticoida</taxon>
        <taxon>Harpacticidae</taxon>
        <taxon>Tigriopus</taxon>
    </lineage>
</organism>
<protein>
    <submittedName>
        <fullName evidence="2">Uncharacterized protein</fullName>
    </submittedName>
</protein>
<dbReference type="Proteomes" id="UP000318571">
    <property type="component" value="Chromosome 10"/>
</dbReference>